<name>A0AA88XTI9_PINIB</name>
<organism evidence="2 3">
    <name type="scientific">Pinctada imbricata</name>
    <name type="common">Atlantic pearl-oyster</name>
    <name type="synonym">Pinctada martensii</name>
    <dbReference type="NCBI Taxonomy" id="66713"/>
    <lineage>
        <taxon>Eukaryota</taxon>
        <taxon>Metazoa</taxon>
        <taxon>Spiralia</taxon>
        <taxon>Lophotrochozoa</taxon>
        <taxon>Mollusca</taxon>
        <taxon>Bivalvia</taxon>
        <taxon>Autobranchia</taxon>
        <taxon>Pteriomorphia</taxon>
        <taxon>Pterioida</taxon>
        <taxon>Pterioidea</taxon>
        <taxon>Pteriidae</taxon>
        <taxon>Pinctada</taxon>
    </lineage>
</organism>
<dbReference type="AlphaFoldDB" id="A0AA88XTI9"/>
<dbReference type="InterPro" id="IPR002110">
    <property type="entry name" value="Ankyrin_rpt"/>
</dbReference>
<evidence type="ECO:0000256" key="1">
    <source>
        <dbReference type="SAM" id="MobiDB-lite"/>
    </source>
</evidence>
<dbReference type="SMART" id="SM00248">
    <property type="entry name" value="ANK"/>
    <property type="match status" value="5"/>
</dbReference>
<accession>A0AA88XTI9</accession>
<keyword evidence="3" id="KW-1185">Reference proteome</keyword>
<dbReference type="PANTHER" id="PTHR24121">
    <property type="entry name" value="NO MECHANORECEPTOR POTENTIAL C, ISOFORM D-RELATED"/>
    <property type="match status" value="1"/>
</dbReference>
<dbReference type="PANTHER" id="PTHR24121:SF23">
    <property type="entry name" value="NO MECHANORECEPTOR POTENTIAL C, ISOFORM H"/>
    <property type="match status" value="1"/>
</dbReference>
<reference evidence="2" key="1">
    <citation type="submission" date="2019-08" db="EMBL/GenBank/DDBJ databases">
        <title>The improved chromosome-level genome for the pearl oyster Pinctada fucata martensii using PacBio sequencing and Hi-C.</title>
        <authorList>
            <person name="Zheng Z."/>
        </authorList>
    </citation>
    <scope>NUCLEOTIDE SEQUENCE</scope>
    <source>
        <strain evidence="2">ZZ-2019</strain>
        <tissue evidence="2">Adductor muscle</tissue>
    </source>
</reference>
<evidence type="ECO:0000313" key="3">
    <source>
        <dbReference type="Proteomes" id="UP001186944"/>
    </source>
</evidence>
<comment type="caution">
    <text evidence="2">The sequence shown here is derived from an EMBL/GenBank/DDBJ whole genome shotgun (WGS) entry which is preliminary data.</text>
</comment>
<gene>
    <name evidence="2" type="ORF">FSP39_020187</name>
</gene>
<protein>
    <submittedName>
        <fullName evidence="2">Uncharacterized protein</fullName>
    </submittedName>
</protein>
<feature type="region of interest" description="Disordered" evidence="1">
    <location>
        <begin position="436"/>
        <end position="462"/>
    </location>
</feature>
<sequence length="462" mass="52125">MEVEKTKTGDFLKFLRYAPVVYPFICGVQERILEKTDLTRKESMFFRSMARFMSLSELPDHDRPPGNTSLLHVACCTDKKDFVKMIAESPVTPDIMAKTSNKLRAIDISSSFGHWTVVQYLLEKSASFSCETLLACAAKEKYMGTLVKNRIGIWARHLVYITESETASDKSRTKIFKELCKQKDLDLTYSTPENGSILFNAMQNQLNDIVDFIIEKNQTVLMKVLNEEAQITKYIPKCKSKTLASITGIVERHLTKVKPQSLGKLLISLSSQKNNDELINLTVAMKRSVTFDVIQDILSETDEHGRTALHYTAIHGHKSACKALVKCTRSSKQQEIYGQIINREDSSRTPALWYAMANGHWEVANILLLAGASPVLIRSVPDFRPRRHFKNGSALPESNKSSEYKIPMRKTFPLLVNSSFDVGPCINPGVELFEERTDASTESPNDVQRQKTESSALKIIQT</sequence>
<evidence type="ECO:0000313" key="2">
    <source>
        <dbReference type="EMBL" id="KAK3091484.1"/>
    </source>
</evidence>
<proteinExistence type="predicted"/>
<dbReference type="EMBL" id="VSWD01000010">
    <property type="protein sequence ID" value="KAK3091484.1"/>
    <property type="molecule type" value="Genomic_DNA"/>
</dbReference>
<dbReference type="Pfam" id="PF12796">
    <property type="entry name" value="Ank_2"/>
    <property type="match status" value="1"/>
</dbReference>
<dbReference type="Proteomes" id="UP001186944">
    <property type="component" value="Unassembled WGS sequence"/>
</dbReference>
<dbReference type="Gene3D" id="1.25.40.20">
    <property type="entry name" value="Ankyrin repeat-containing domain"/>
    <property type="match status" value="2"/>
</dbReference>
<dbReference type="InterPro" id="IPR036770">
    <property type="entry name" value="Ankyrin_rpt-contain_sf"/>
</dbReference>
<dbReference type="SUPFAM" id="SSF48403">
    <property type="entry name" value="Ankyrin repeat"/>
    <property type="match status" value="1"/>
</dbReference>